<dbReference type="EMBL" id="JBHSBL010000013">
    <property type="protein sequence ID" value="MFC4065920.1"/>
    <property type="molecule type" value="Genomic_DNA"/>
</dbReference>
<evidence type="ECO:0000313" key="2">
    <source>
        <dbReference type="Proteomes" id="UP001595867"/>
    </source>
</evidence>
<sequence>MVPGPQPAGDTSPWATAQYRIVGFAPFVVTGCTGLLGGVLSGVGSLLSSQPVFGTGRNFGATVIGRIG</sequence>
<dbReference type="RefSeq" id="WP_378066904.1">
    <property type="nucleotide sequence ID" value="NZ_JBHSBL010000013.1"/>
</dbReference>
<protein>
    <submittedName>
        <fullName evidence="1">Uncharacterized protein</fullName>
    </submittedName>
</protein>
<reference evidence="2" key="1">
    <citation type="journal article" date="2019" name="Int. J. Syst. Evol. Microbiol.">
        <title>The Global Catalogue of Microorganisms (GCM) 10K type strain sequencing project: providing services to taxonomists for standard genome sequencing and annotation.</title>
        <authorList>
            <consortium name="The Broad Institute Genomics Platform"/>
            <consortium name="The Broad Institute Genome Sequencing Center for Infectious Disease"/>
            <person name="Wu L."/>
            <person name="Ma J."/>
        </authorList>
    </citation>
    <scope>NUCLEOTIDE SEQUENCE [LARGE SCALE GENOMIC DNA]</scope>
    <source>
        <strain evidence="2">TBRC 5832</strain>
    </source>
</reference>
<gene>
    <name evidence="1" type="ORF">ACFO0C_13340</name>
</gene>
<accession>A0ABV8ISG6</accession>
<comment type="caution">
    <text evidence="1">The sequence shown here is derived from an EMBL/GenBank/DDBJ whole genome shotgun (WGS) entry which is preliminary data.</text>
</comment>
<evidence type="ECO:0000313" key="1">
    <source>
        <dbReference type="EMBL" id="MFC4065920.1"/>
    </source>
</evidence>
<organism evidence="1 2">
    <name type="scientific">Actinoplanes subglobosus</name>
    <dbReference type="NCBI Taxonomy" id="1547892"/>
    <lineage>
        <taxon>Bacteria</taxon>
        <taxon>Bacillati</taxon>
        <taxon>Actinomycetota</taxon>
        <taxon>Actinomycetes</taxon>
        <taxon>Micromonosporales</taxon>
        <taxon>Micromonosporaceae</taxon>
        <taxon>Actinoplanes</taxon>
    </lineage>
</organism>
<name>A0ABV8ISG6_9ACTN</name>
<dbReference type="Proteomes" id="UP001595867">
    <property type="component" value="Unassembled WGS sequence"/>
</dbReference>
<keyword evidence="2" id="KW-1185">Reference proteome</keyword>
<proteinExistence type="predicted"/>